<proteinExistence type="inferred from homology"/>
<dbReference type="EMBL" id="JAAGRN010000002">
    <property type="protein sequence ID" value="NDY82255.1"/>
    <property type="molecule type" value="Genomic_DNA"/>
</dbReference>
<evidence type="ECO:0000256" key="3">
    <source>
        <dbReference type="SAM" id="MobiDB-lite"/>
    </source>
</evidence>
<dbReference type="InterPro" id="IPR011335">
    <property type="entry name" value="Restrct_endonuc-II-like"/>
</dbReference>
<gene>
    <name evidence="4" type="ORF">G3I67_03320</name>
</gene>
<comment type="similarity">
    <text evidence="1 2">Belongs to the UPF0102 family.</text>
</comment>
<sequence length="176" mass="20164">MTHFLDPDLALFHLARQAQRNAERCHRRRKNQIQQKSVAFGASSDSGRNAVKRSARQARGDEYEARASAFLRKANLIILEHQLHSPFGEIDLIARDEVNLIFIEVRSRSSGLYGGAAASVTPAKQRKMILTAQWWLPALTRRYFNGILPPCRFDVIAFEATRVFWCKDAVRIRQDK</sequence>
<dbReference type="SUPFAM" id="SSF52980">
    <property type="entry name" value="Restriction endonuclease-like"/>
    <property type="match status" value="1"/>
</dbReference>
<dbReference type="NCBIfam" id="TIGR00252">
    <property type="entry name" value="YraN family protein"/>
    <property type="match status" value="1"/>
</dbReference>
<evidence type="ECO:0000256" key="1">
    <source>
        <dbReference type="ARBA" id="ARBA00006738"/>
    </source>
</evidence>
<dbReference type="GO" id="GO:0003676">
    <property type="term" value="F:nucleic acid binding"/>
    <property type="evidence" value="ECO:0007669"/>
    <property type="project" value="InterPro"/>
</dbReference>
<dbReference type="Pfam" id="PF02021">
    <property type="entry name" value="UPF0102"/>
    <property type="match status" value="1"/>
</dbReference>
<dbReference type="Gene3D" id="3.40.1350.10">
    <property type="match status" value="1"/>
</dbReference>
<feature type="region of interest" description="Disordered" evidence="3">
    <location>
        <begin position="27"/>
        <end position="58"/>
    </location>
</feature>
<name>A0A6B2R4C1_9BURK</name>
<reference evidence="4" key="1">
    <citation type="submission" date="2020-02" db="EMBL/GenBank/DDBJ databases">
        <authorList>
            <person name="Chen W.-M."/>
        </authorList>
    </citation>
    <scope>NUCLEOTIDE SEQUENCE</scope>
    <source>
        <strain evidence="4">NBD-18</strain>
    </source>
</reference>
<dbReference type="InterPro" id="IPR003509">
    <property type="entry name" value="UPF0102_YraN-like"/>
</dbReference>
<dbReference type="PANTHER" id="PTHR34039:SF1">
    <property type="entry name" value="UPF0102 PROTEIN YRAN"/>
    <property type="match status" value="1"/>
</dbReference>
<dbReference type="RefSeq" id="WP_163651571.1">
    <property type="nucleotide sequence ID" value="NZ_JAAGRN010000002.1"/>
</dbReference>
<protein>
    <recommendedName>
        <fullName evidence="2">UPF0102 protein G3I67_03320</fullName>
    </recommendedName>
</protein>
<feature type="compositionally biased region" description="Polar residues" evidence="3">
    <location>
        <begin position="32"/>
        <end position="47"/>
    </location>
</feature>
<dbReference type="PANTHER" id="PTHR34039">
    <property type="entry name" value="UPF0102 PROTEIN YRAN"/>
    <property type="match status" value="1"/>
</dbReference>
<evidence type="ECO:0000256" key="2">
    <source>
        <dbReference type="HAMAP-Rule" id="MF_00048"/>
    </source>
</evidence>
<organism evidence="4">
    <name type="scientific">Sheuella amnicola</name>
    <dbReference type="NCBI Taxonomy" id="2707330"/>
    <lineage>
        <taxon>Bacteria</taxon>
        <taxon>Pseudomonadati</taxon>
        <taxon>Pseudomonadota</taxon>
        <taxon>Betaproteobacteria</taxon>
        <taxon>Burkholderiales</taxon>
        <taxon>Alcaligenaceae</taxon>
        <taxon>Sheuella</taxon>
    </lineage>
</organism>
<evidence type="ECO:0000313" key="4">
    <source>
        <dbReference type="EMBL" id="NDY82255.1"/>
    </source>
</evidence>
<dbReference type="InterPro" id="IPR011856">
    <property type="entry name" value="tRNA_endonuc-like_dom_sf"/>
</dbReference>
<comment type="caution">
    <text evidence="4">The sequence shown here is derived from an EMBL/GenBank/DDBJ whole genome shotgun (WGS) entry which is preliminary data.</text>
</comment>
<dbReference type="HAMAP" id="MF_00048">
    <property type="entry name" value="UPF0102"/>
    <property type="match status" value="1"/>
</dbReference>
<accession>A0A6B2R4C1</accession>
<dbReference type="AlphaFoldDB" id="A0A6B2R4C1"/>
<dbReference type="NCBIfam" id="NF009150">
    <property type="entry name" value="PRK12497.1-3"/>
    <property type="match status" value="1"/>
</dbReference>